<dbReference type="Proteomes" id="UP000282613">
    <property type="component" value="Unassembled WGS sequence"/>
</dbReference>
<evidence type="ECO:0000313" key="4">
    <source>
        <dbReference type="WBParaSite" id="TASK_0000956701-mRNA-1"/>
    </source>
</evidence>
<dbReference type="WBParaSite" id="TASK_0000956701-mRNA-1">
    <property type="protein sequence ID" value="TASK_0000956701-mRNA-1"/>
    <property type="gene ID" value="TASK_0000956701"/>
</dbReference>
<reference evidence="4" key="1">
    <citation type="submission" date="2017-02" db="UniProtKB">
        <authorList>
            <consortium name="WormBaseParasite"/>
        </authorList>
    </citation>
    <scope>IDENTIFICATION</scope>
</reference>
<gene>
    <name evidence="2" type="ORF">TASK_LOCUS9568</name>
</gene>
<evidence type="ECO:0000313" key="3">
    <source>
        <dbReference type="Proteomes" id="UP000282613"/>
    </source>
</evidence>
<name>A0A0R3WFC4_TAEAS</name>
<feature type="signal peptide" evidence="1">
    <location>
        <begin position="1"/>
        <end position="26"/>
    </location>
</feature>
<proteinExistence type="predicted"/>
<protein>
    <submittedName>
        <fullName evidence="4">Secreted protein</fullName>
    </submittedName>
</protein>
<accession>A0A0R3WFC4</accession>
<reference evidence="2 3" key="2">
    <citation type="submission" date="2018-11" db="EMBL/GenBank/DDBJ databases">
        <authorList>
            <consortium name="Pathogen Informatics"/>
        </authorList>
    </citation>
    <scope>NUCLEOTIDE SEQUENCE [LARGE SCALE GENOMIC DNA]</scope>
</reference>
<sequence>MIVVTFFGSVDAAVKLLFVLVGSASCRMTQLPTKYEEGWKKVEREAYYTITHGLTVYTDGKWYCNVRTVGMQIEWRRWRMRRYGATTFPPYYIVLHATMCRWPSNIYRIEWDALLLLLHCSIPSRELLPLPEGLRHWYCLVCTPPRLPTVTAR</sequence>
<feature type="chain" id="PRO_5043132793" evidence="1">
    <location>
        <begin position="27"/>
        <end position="153"/>
    </location>
</feature>
<dbReference type="AlphaFoldDB" id="A0A0R3WFC4"/>
<evidence type="ECO:0000313" key="2">
    <source>
        <dbReference type="EMBL" id="VDK44139.1"/>
    </source>
</evidence>
<keyword evidence="1" id="KW-0732">Signal</keyword>
<evidence type="ECO:0000256" key="1">
    <source>
        <dbReference type="SAM" id="SignalP"/>
    </source>
</evidence>
<dbReference type="EMBL" id="UYRS01019255">
    <property type="protein sequence ID" value="VDK44139.1"/>
    <property type="molecule type" value="Genomic_DNA"/>
</dbReference>
<keyword evidence="3" id="KW-1185">Reference proteome</keyword>
<organism evidence="4">
    <name type="scientific">Taenia asiatica</name>
    <name type="common">Asian tapeworm</name>
    <dbReference type="NCBI Taxonomy" id="60517"/>
    <lineage>
        <taxon>Eukaryota</taxon>
        <taxon>Metazoa</taxon>
        <taxon>Spiralia</taxon>
        <taxon>Lophotrochozoa</taxon>
        <taxon>Platyhelminthes</taxon>
        <taxon>Cestoda</taxon>
        <taxon>Eucestoda</taxon>
        <taxon>Cyclophyllidea</taxon>
        <taxon>Taeniidae</taxon>
        <taxon>Taenia</taxon>
    </lineage>
</organism>